<dbReference type="InterPro" id="IPR035810">
    <property type="entry name" value="PEBP_euk"/>
</dbReference>
<evidence type="ECO:0000256" key="1">
    <source>
        <dbReference type="SAM" id="MobiDB-lite"/>
    </source>
</evidence>
<reference evidence="2 3" key="1">
    <citation type="submission" date="2007-06" db="EMBL/GenBank/DDBJ databases">
        <title>The Genome Sequence of Coccidioides posadasii RMSCC_3488.</title>
        <authorList>
            <consortium name="Coccidioides Genome Resources Consortium"/>
            <consortium name="The Broad Institute Genome Sequencing Platform"/>
            <person name="Henn M.R."/>
            <person name="Sykes S."/>
            <person name="Young S."/>
            <person name="Jaffe D."/>
            <person name="Berlin A."/>
            <person name="Alvarez P."/>
            <person name="Butler J."/>
            <person name="Gnerre S."/>
            <person name="Grabherr M."/>
            <person name="Mauceli E."/>
            <person name="Brockman W."/>
            <person name="Kodira C."/>
            <person name="Alvarado L."/>
            <person name="Zeng Q."/>
            <person name="Crawford M."/>
            <person name="Antoine C."/>
            <person name="Devon K."/>
            <person name="Galgiani J."/>
            <person name="Orsborn K."/>
            <person name="Lewis M.L."/>
            <person name="Nusbaum C."/>
            <person name="Galagan J."/>
            <person name="Birren B."/>
        </authorList>
    </citation>
    <scope>NUCLEOTIDE SEQUENCE [LARGE SCALE GENOMIC DNA]</scope>
    <source>
        <strain evidence="2 3">RMSCC 3488</strain>
    </source>
</reference>
<accession>A0A0J6F4L7</accession>
<reference evidence="3" key="3">
    <citation type="journal article" date="2010" name="Genome Res.">
        <title>Population genomic sequencing of Coccidioides fungi reveals recent hybridization and transposon control.</title>
        <authorList>
            <person name="Neafsey D.E."/>
            <person name="Barker B.M."/>
            <person name="Sharpton T.J."/>
            <person name="Stajich J.E."/>
            <person name="Park D.J."/>
            <person name="Whiston E."/>
            <person name="Hung C.-Y."/>
            <person name="McMahan C."/>
            <person name="White J."/>
            <person name="Sykes S."/>
            <person name="Heiman D."/>
            <person name="Young S."/>
            <person name="Zeng Q."/>
            <person name="Abouelleil A."/>
            <person name="Aftuck L."/>
            <person name="Bessette D."/>
            <person name="Brown A."/>
            <person name="FitzGerald M."/>
            <person name="Lui A."/>
            <person name="Macdonald J.P."/>
            <person name="Priest M."/>
            <person name="Orbach M.J."/>
            <person name="Galgiani J.N."/>
            <person name="Kirkland T.N."/>
            <person name="Cole G.T."/>
            <person name="Birren B.W."/>
            <person name="Henn M.R."/>
            <person name="Taylor J.W."/>
            <person name="Rounsley S.D."/>
        </authorList>
    </citation>
    <scope>NUCLEOTIDE SEQUENCE [LARGE SCALE GENOMIC DNA]</scope>
    <source>
        <strain evidence="3">RMSCC 3488</strain>
    </source>
</reference>
<dbReference type="CDD" id="cd00866">
    <property type="entry name" value="PEBP_euk"/>
    <property type="match status" value="1"/>
</dbReference>
<proteinExistence type="predicted"/>
<dbReference type="Proteomes" id="UP000054567">
    <property type="component" value="Unassembled WGS sequence"/>
</dbReference>
<dbReference type="Pfam" id="PF01161">
    <property type="entry name" value="PBP"/>
    <property type="match status" value="1"/>
</dbReference>
<feature type="region of interest" description="Disordered" evidence="1">
    <location>
        <begin position="154"/>
        <end position="180"/>
    </location>
</feature>
<dbReference type="SUPFAM" id="SSF49777">
    <property type="entry name" value="PEBP-like"/>
    <property type="match status" value="1"/>
</dbReference>
<organism evidence="2 3">
    <name type="scientific">Coccidioides posadasii RMSCC 3488</name>
    <dbReference type="NCBI Taxonomy" id="454284"/>
    <lineage>
        <taxon>Eukaryota</taxon>
        <taxon>Fungi</taxon>
        <taxon>Dikarya</taxon>
        <taxon>Ascomycota</taxon>
        <taxon>Pezizomycotina</taxon>
        <taxon>Eurotiomycetes</taxon>
        <taxon>Eurotiomycetidae</taxon>
        <taxon>Onygenales</taxon>
        <taxon>Onygenaceae</taxon>
        <taxon>Coccidioides</taxon>
    </lineage>
</organism>
<evidence type="ECO:0000313" key="3">
    <source>
        <dbReference type="Proteomes" id="UP000054567"/>
    </source>
</evidence>
<evidence type="ECO:0000313" key="2">
    <source>
        <dbReference type="EMBL" id="KMM64210.1"/>
    </source>
</evidence>
<dbReference type="EMBL" id="DS268109">
    <property type="protein sequence ID" value="KMM64210.1"/>
    <property type="molecule type" value="Genomic_DNA"/>
</dbReference>
<dbReference type="InterPro" id="IPR036610">
    <property type="entry name" value="PEBP-like_sf"/>
</dbReference>
<name>A0A0J6F4L7_COCPO</name>
<dbReference type="GO" id="GO:0030414">
    <property type="term" value="F:peptidase inhibitor activity"/>
    <property type="evidence" value="ECO:0007669"/>
    <property type="project" value="TreeGrafter"/>
</dbReference>
<dbReference type="AlphaFoldDB" id="A0A0J6F4L7"/>
<sequence length="241" mass="26770">MRPSLRRWVVLSVVNYAAKPRSVVCSALSAHSTVVPQLLCQQRSHSTKVFESKMAASTREALRSNAIIPDVLDDFEPKYTLKVTYPSTKTEINLGDRISTKQAHDPPVYEFHPVSPTEGTEPNKAYSLVLTDPDAKSRQEPIWSEFCHWVVGNASNPRTSGGKSGGTSLEKYMPPSPPPGTGDHRYVFVLLKGDASNVGKLKAPKERKQWGYGKQRHGVRQWASEHGLEVVGANFFFAQHE</sequence>
<dbReference type="GO" id="GO:0005543">
    <property type="term" value="F:phospholipid binding"/>
    <property type="evidence" value="ECO:0007669"/>
    <property type="project" value="TreeGrafter"/>
</dbReference>
<dbReference type="GO" id="GO:0030162">
    <property type="term" value="P:regulation of proteolysis"/>
    <property type="evidence" value="ECO:0007669"/>
    <property type="project" value="TreeGrafter"/>
</dbReference>
<dbReference type="GO" id="GO:0046578">
    <property type="term" value="P:regulation of Ras protein signal transduction"/>
    <property type="evidence" value="ECO:0007669"/>
    <property type="project" value="TreeGrafter"/>
</dbReference>
<dbReference type="InterPro" id="IPR008914">
    <property type="entry name" value="PEBP"/>
</dbReference>
<dbReference type="OrthoDB" id="2506647at2759"/>
<dbReference type="VEuPathDB" id="FungiDB:CPAG_00562"/>
<dbReference type="PANTHER" id="PTHR11362:SF148">
    <property type="entry name" value="CARBOXYPEPTIDASE Y INHIBITOR"/>
    <property type="match status" value="1"/>
</dbReference>
<dbReference type="Gene3D" id="3.90.280.10">
    <property type="entry name" value="PEBP-like"/>
    <property type="match status" value="1"/>
</dbReference>
<protein>
    <submittedName>
        <fullName evidence="2">D1 protein</fullName>
    </submittedName>
</protein>
<reference evidence="3" key="2">
    <citation type="journal article" date="2009" name="Genome Res.">
        <title>Comparative genomic analyses of the human fungal pathogens Coccidioides and their relatives.</title>
        <authorList>
            <person name="Sharpton T.J."/>
            <person name="Stajich J.E."/>
            <person name="Rounsley S.D."/>
            <person name="Gardner M.J."/>
            <person name="Wortman J.R."/>
            <person name="Jordar V.S."/>
            <person name="Maiti R."/>
            <person name="Kodira C.D."/>
            <person name="Neafsey D.E."/>
            <person name="Zeng Q."/>
            <person name="Hung C.-Y."/>
            <person name="McMahan C."/>
            <person name="Muszewska A."/>
            <person name="Grynberg M."/>
            <person name="Mandel M.A."/>
            <person name="Kellner E.M."/>
            <person name="Barker B.M."/>
            <person name="Galgiani J.N."/>
            <person name="Orbach M.J."/>
            <person name="Kirkland T.N."/>
            <person name="Cole G.T."/>
            <person name="Henn M.R."/>
            <person name="Birren B.W."/>
            <person name="Taylor J.W."/>
        </authorList>
    </citation>
    <scope>NUCLEOTIDE SEQUENCE [LARGE SCALE GENOMIC DNA]</scope>
    <source>
        <strain evidence="3">RMSCC 3488</strain>
    </source>
</reference>
<gene>
    <name evidence="2" type="ORF">CPAG_00562</name>
</gene>
<dbReference type="PANTHER" id="PTHR11362">
    <property type="entry name" value="PHOSPHATIDYLETHANOLAMINE-BINDING PROTEIN"/>
    <property type="match status" value="1"/>
</dbReference>